<dbReference type="InterPro" id="IPR002145">
    <property type="entry name" value="CopG"/>
</dbReference>
<dbReference type="KEGG" id="pcl:Pcal_1689"/>
<keyword evidence="3" id="KW-1185">Reference proteome</keyword>
<reference evidence="2" key="1">
    <citation type="submission" date="2007-02" db="EMBL/GenBank/DDBJ databases">
        <title>Complete sequence of Pyrobaculum calidifontis JCM 11548.</title>
        <authorList>
            <consortium name="US DOE Joint Genome Institute"/>
            <person name="Copeland A."/>
            <person name="Lucas S."/>
            <person name="Lapidus A."/>
            <person name="Barry K."/>
            <person name="Glavina del Rio T."/>
            <person name="Dalin E."/>
            <person name="Tice H."/>
            <person name="Pitluck S."/>
            <person name="Chain P."/>
            <person name="Malfatti S."/>
            <person name="Shin M."/>
            <person name="Vergez L."/>
            <person name="Schmutz J."/>
            <person name="Larimer F."/>
            <person name="Land M."/>
            <person name="Hauser L."/>
            <person name="Kyrpides N."/>
            <person name="Mikhailova N."/>
            <person name="Cozen A.E."/>
            <person name="Fitz-Gibbon S.T."/>
            <person name="House C.H."/>
            <person name="Saltikov C."/>
            <person name="Lowe T.M."/>
            <person name="Richardson P."/>
        </authorList>
    </citation>
    <scope>NUCLEOTIDE SEQUENCE [LARGE SCALE GENOMIC DNA]</scope>
    <source>
        <strain evidence="2">JCM 11548</strain>
    </source>
</reference>
<accession>A3MWT9</accession>
<organism evidence="2 3">
    <name type="scientific">Pyrobaculum calidifontis (strain DSM 21063 / JCM 11548 / VA1)</name>
    <dbReference type="NCBI Taxonomy" id="410359"/>
    <lineage>
        <taxon>Archaea</taxon>
        <taxon>Thermoproteota</taxon>
        <taxon>Thermoprotei</taxon>
        <taxon>Thermoproteales</taxon>
        <taxon>Thermoproteaceae</taxon>
        <taxon>Pyrobaculum</taxon>
    </lineage>
</organism>
<name>A3MWT9_PYRCJ</name>
<proteinExistence type="predicted"/>
<dbReference type="Proteomes" id="UP000001431">
    <property type="component" value="Chromosome"/>
</dbReference>
<dbReference type="GO" id="GO:0006355">
    <property type="term" value="P:regulation of DNA-templated transcription"/>
    <property type="evidence" value="ECO:0007669"/>
    <property type="project" value="InterPro"/>
</dbReference>
<evidence type="ECO:0000313" key="3">
    <source>
        <dbReference type="Proteomes" id="UP000001431"/>
    </source>
</evidence>
<evidence type="ECO:0000259" key="1">
    <source>
        <dbReference type="Pfam" id="PF01402"/>
    </source>
</evidence>
<dbReference type="GeneID" id="4909738"/>
<dbReference type="STRING" id="410359.Pcal_1689"/>
<sequence>MSNVKEFDLTYADLFRAPDREGAIVSVRVHRKVKAVLEELAKREGLDGVSELVRYLIAGYLLGKYGIERPREKVLVEPIVLTVNVNKRGEAVEDAVEAELALEEIGNVIRDVEDYLRKVKAGLASKNPEIAMRLAKRVAKALKTAKKFGLEEEYMKLVKLKTQLSMIESF</sequence>
<feature type="domain" description="Ribbon-helix-helix protein CopG" evidence="1">
    <location>
        <begin position="25"/>
        <end position="61"/>
    </location>
</feature>
<protein>
    <submittedName>
        <fullName evidence="2">CopG domain protein DNA-binding domain protein</fullName>
    </submittedName>
</protein>
<dbReference type="RefSeq" id="WP_011850365.1">
    <property type="nucleotide sequence ID" value="NC_009073.1"/>
</dbReference>
<dbReference type="EMBL" id="CP000561">
    <property type="protein sequence ID" value="ABO09106.1"/>
    <property type="molecule type" value="Genomic_DNA"/>
</dbReference>
<gene>
    <name evidence="2" type="ordered locus">Pcal_1689</name>
</gene>
<dbReference type="GO" id="GO:0003677">
    <property type="term" value="F:DNA binding"/>
    <property type="evidence" value="ECO:0007669"/>
    <property type="project" value="UniProtKB-KW"/>
</dbReference>
<dbReference type="OrthoDB" id="24300at2157"/>
<dbReference type="Pfam" id="PF01402">
    <property type="entry name" value="RHH_1"/>
    <property type="match status" value="1"/>
</dbReference>
<keyword evidence="2" id="KW-0238">DNA-binding</keyword>
<evidence type="ECO:0000313" key="2">
    <source>
        <dbReference type="EMBL" id="ABO09106.1"/>
    </source>
</evidence>
<dbReference type="HOGENOM" id="CLU_1590949_0_0_2"/>
<dbReference type="AlphaFoldDB" id="A3MWT9"/>
<dbReference type="eggNOG" id="arCOG05596">
    <property type="taxonomic scope" value="Archaea"/>
</dbReference>